<evidence type="ECO:0000313" key="1">
    <source>
        <dbReference type="EMBL" id="AEA42356.1"/>
    </source>
</evidence>
<sequence precursor="true">MKLPSLLLLLLLFFIKSTLFSQVLKNVTIHLDGAGQVADVKYIASIDKYILVGKFTSVDGSPANNIALLDADFNFVSANFPPINNEIKAVEVFGNNVYIGGSFTTVDGHPQLGLARFIITAPPISGNPYVVTDQPSFQPINSTGVFESVNDMDMNGAEIIATGLFYDNPRKGILAFNASSGTVSNKFAPDSDCFWAEASGVGFCGLTMKVKRVGLNYVLIGNRFENPYYETLYTSMMTFNPSGVTISGNTKPSYYNLVPGQANRNTSLCKINDSIIFTSIGKNAGYALGAFNTLNTAYYKVGLIDVPASDHAFEMYNGNFFYLNTTTNSIQRSTISTTGSGSTTVFHLTNTTAIPLNSNPEGTCEVDLFHVVKNLFFVSSDNLSTVGGQSRTGLAVICLEPENPKKMNNLWNAPQPQPPTPVPFELDTIVCAGNIKAYTVPPAMYAKGYKWTFNGPGVKYIISQNAAFVPTESQFSDGTGQELNGSIYSDQQFAYKIWLMFDESFTGGQLKVEPYSLCNTLTDYLLAKPVTANLVLAPLPAITIADSLVLSCLNDTLDLVVTSSTPAVNLSWIDQNGTIVPNDSIQLTKTGSLSISFPRYFQAIVKQNTGNMCRVRDSVFVNRNVVEPQLIISGTLPIWNCYTDSLQIVVIDTNSMAPESAVINSWNQLTSDYSNPNPLTIYSALDPLWFLAAYPSNGCVSTTNFPLSSDIASPVPQIAGFPNGFQQVGTISCLSDSLLVVLSDFNAVNTNNYWIYQGDTIQDSVWVTASDLSYSIADTLGGNLVTVTIDEYRMNPLNGCSTFGPLAAVVFDIRKPNLVSYTGVNTLTCSAANITLDHIPTFGVPTQGWLLPNGTSNGADTLVVNSTGEFYYEVVGNNGCVNIDTVTVQQTNELLFASSMDTLVCPGLSFNVNAVAIGPGTMVYSWSNGSQTINPTGIGGLDSLFIVQATNGSGCLGIDTLMARITSPIVATFEAFSSCGSGGFIQVDSIYGGGASALSDYLFAFNGGAYSSNYNFPVTQIAAYPLLIKDTLGCEYSFTTNITGEIQNPDVNFLVSTYNQVGDTIALVNISDFSDFDGVFWTFPTDVELIHATDSVAIFTAIDTGWYNIQFTGYLIDNSVNPADTCFYSFNKPVYFGNFALNFGDSVVDNSISNVQLYPNPIQAGQSQSVTLSFNLASLQQYEVLFTTSLGEILPYISDEGSAQDDVIKTYNLPALAAGTYLIHILAEYGAAQIKLVVQ</sequence>
<dbReference type="KEGG" id="fte:Fluta_0348"/>
<reference evidence="1 2" key="1">
    <citation type="journal article" date="2011" name="Stand. Genomic Sci.">
        <title>Complete genome sequence of the gliding freshwater bacterium Fluviicola taffensis type strain (RW262).</title>
        <authorList>
            <person name="Woyke T."/>
            <person name="Chertkov O."/>
            <person name="Lapidus A."/>
            <person name="Nolan M."/>
            <person name="Lucas S."/>
            <person name="Del Rio T.G."/>
            <person name="Tice H."/>
            <person name="Cheng J.F."/>
            <person name="Tapia R."/>
            <person name="Han C."/>
            <person name="Goodwin L."/>
            <person name="Pitluck S."/>
            <person name="Liolios K."/>
            <person name="Pagani I."/>
            <person name="Ivanova N."/>
            <person name="Huntemann M."/>
            <person name="Mavromatis K."/>
            <person name="Mikhailova N."/>
            <person name="Pati A."/>
            <person name="Chen A."/>
            <person name="Palaniappan K."/>
            <person name="Land M."/>
            <person name="Hauser L."/>
            <person name="Brambilla E.M."/>
            <person name="Rohde M."/>
            <person name="Mwirichia R."/>
            <person name="Sikorski J."/>
            <person name="Tindall B.J."/>
            <person name="Goker M."/>
            <person name="Bristow J."/>
            <person name="Eisen J.A."/>
            <person name="Markowitz V."/>
            <person name="Hugenholtz P."/>
            <person name="Klenk H.P."/>
            <person name="Kyrpides N.C."/>
        </authorList>
    </citation>
    <scope>NUCLEOTIDE SEQUENCE [LARGE SCALE GENOMIC DNA]</scope>
    <source>
        <strain evidence="2">DSM 16823 / RW262 / RW262</strain>
    </source>
</reference>
<gene>
    <name evidence="1" type="ordered locus">Fluta_0348</name>
</gene>
<accession>F2IDI0</accession>
<dbReference type="RefSeq" id="WP_013685130.1">
    <property type="nucleotide sequence ID" value="NC_015321.1"/>
</dbReference>
<organism evidence="1 2">
    <name type="scientific">Fluviicola taffensis (strain DSM 16823 / NCIMB 13979 / RW262)</name>
    <dbReference type="NCBI Taxonomy" id="755732"/>
    <lineage>
        <taxon>Bacteria</taxon>
        <taxon>Pseudomonadati</taxon>
        <taxon>Bacteroidota</taxon>
        <taxon>Flavobacteriia</taxon>
        <taxon>Flavobacteriales</taxon>
        <taxon>Crocinitomicaceae</taxon>
        <taxon>Fluviicola</taxon>
    </lineage>
</organism>
<dbReference type="EMBL" id="CP002542">
    <property type="protein sequence ID" value="AEA42356.1"/>
    <property type="molecule type" value="Genomic_DNA"/>
</dbReference>
<reference evidence="2" key="2">
    <citation type="submission" date="2011-02" db="EMBL/GenBank/DDBJ databases">
        <title>The complete genome of Fluviicola taffensis DSM 16823.</title>
        <authorList>
            <consortium name="US DOE Joint Genome Institute (JGI-PGF)"/>
            <person name="Lucas S."/>
            <person name="Copeland A."/>
            <person name="Lapidus A."/>
            <person name="Bruce D."/>
            <person name="Goodwin L."/>
            <person name="Pitluck S."/>
            <person name="Kyrpides N."/>
            <person name="Mavromatis K."/>
            <person name="Ivanova N."/>
            <person name="Mikhailova N."/>
            <person name="Pagani I."/>
            <person name="Chertkov O."/>
            <person name="Detter J.C."/>
            <person name="Han C."/>
            <person name="Tapia R."/>
            <person name="Land M."/>
            <person name="Hauser L."/>
            <person name="Markowitz V."/>
            <person name="Cheng J.-F."/>
            <person name="Hugenholtz P."/>
            <person name="Woyke T."/>
            <person name="Wu D."/>
            <person name="Tindall B."/>
            <person name="Pomrenke H.G."/>
            <person name="Brambilla E."/>
            <person name="Klenk H.-P."/>
            <person name="Eisen J.A."/>
        </authorList>
    </citation>
    <scope>NUCLEOTIDE SEQUENCE [LARGE SCALE GENOMIC DNA]</scope>
    <source>
        <strain evidence="2">DSM 16823 / RW262 / RW262</strain>
    </source>
</reference>
<dbReference type="AlphaFoldDB" id="F2IDI0"/>
<dbReference type="Proteomes" id="UP000007463">
    <property type="component" value="Chromosome"/>
</dbReference>
<protein>
    <submittedName>
        <fullName evidence="1">Uncharacterized protein</fullName>
    </submittedName>
</protein>
<dbReference type="STRING" id="755732.Fluta_0348"/>
<proteinExistence type="predicted"/>
<keyword evidence="2" id="KW-1185">Reference proteome</keyword>
<evidence type="ECO:0000313" key="2">
    <source>
        <dbReference type="Proteomes" id="UP000007463"/>
    </source>
</evidence>
<dbReference type="HOGENOM" id="CLU_266856_0_0_10"/>
<dbReference type="OrthoDB" id="9765926at2"/>
<name>F2IDI0_FLUTR</name>